<name>A0A6N2CII8_SOLCI</name>
<dbReference type="EMBL" id="RXGB01000206">
    <property type="protein sequence ID" value="TMX04580.1"/>
    <property type="molecule type" value="Genomic_DNA"/>
</dbReference>
<organism evidence="1">
    <name type="scientific">Solanum chilense</name>
    <name type="common">Tomato</name>
    <name type="synonym">Lycopersicon chilense</name>
    <dbReference type="NCBI Taxonomy" id="4083"/>
    <lineage>
        <taxon>Eukaryota</taxon>
        <taxon>Viridiplantae</taxon>
        <taxon>Streptophyta</taxon>
        <taxon>Embryophyta</taxon>
        <taxon>Tracheophyta</taxon>
        <taxon>Spermatophyta</taxon>
        <taxon>Magnoliopsida</taxon>
        <taxon>eudicotyledons</taxon>
        <taxon>Gunneridae</taxon>
        <taxon>Pentapetalae</taxon>
        <taxon>asterids</taxon>
        <taxon>lamiids</taxon>
        <taxon>Solanales</taxon>
        <taxon>Solanaceae</taxon>
        <taxon>Solanoideae</taxon>
        <taxon>Solaneae</taxon>
        <taxon>Solanum</taxon>
        <taxon>Solanum subgen. Lycopersicon</taxon>
    </lineage>
</organism>
<accession>A0A6N2CII8</accession>
<dbReference type="InterPro" id="IPR052650">
    <property type="entry name" value="Zinc_finger_CCCH"/>
</dbReference>
<dbReference type="PANTHER" id="PTHR36886:SF12">
    <property type="entry name" value="C3H1-TYPE DOMAIN-CONTAINING PROTEIN"/>
    <property type="match status" value="1"/>
</dbReference>
<protein>
    <submittedName>
        <fullName evidence="1">Uncharacterized protein</fullName>
    </submittedName>
</protein>
<gene>
    <name evidence="1" type="ORF">EJD97_007309</name>
</gene>
<evidence type="ECO:0000313" key="1">
    <source>
        <dbReference type="EMBL" id="TMX04580.1"/>
    </source>
</evidence>
<comment type="caution">
    <text evidence="1">The sequence shown here is derived from an EMBL/GenBank/DDBJ whole genome shotgun (WGS) entry which is preliminary data.</text>
</comment>
<dbReference type="PANTHER" id="PTHR36886">
    <property type="entry name" value="PROTEIN FRIGIDA-ESSENTIAL 1"/>
    <property type="match status" value="1"/>
</dbReference>
<dbReference type="AlphaFoldDB" id="A0A6N2CII8"/>
<reference evidence="1" key="1">
    <citation type="submission" date="2019-05" db="EMBL/GenBank/DDBJ databases">
        <title>The de novo reference genome and transcriptome assemblies of the wild tomato species Solanum chilense.</title>
        <authorList>
            <person name="Stam R."/>
            <person name="Nosenko T."/>
            <person name="Hoerger A.C."/>
            <person name="Stephan W."/>
            <person name="Seidel M.A."/>
            <person name="Kuhn J.M.M."/>
            <person name="Haberer G."/>
            <person name="Tellier A."/>
        </authorList>
    </citation>
    <scope>NUCLEOTIDE SEQUENCE</scope>
    <source>
        <tissue evidence="1">Mature leaves</tissue>
    </source>
</reference>
<sequence>MVTKFTHKDAFADSNVQDSGFERIRPSGRQLDAEELTNFSGEEAISDLKKTSPRLDVLKTTKRSDVDSMRFIKGNSYRFLHTSHETSKIPHDKGENLRMRGCKDRLHPNSQLECTSKYPTFPSFLTRYSWKNDLSQDTRYSPDYTITDIWEPSIPFRPSFLLSQMILYSISVLYDGIRDSIDQSNEGYGSFSVLTKNMKANAGPASTGTNKV</sequence>
<proteinExistence type="predicted"/>